<organism evidence="1 2">
    <name type="scientific">Neolentinus lepideus HHB14362 ss-1</name>
    <dbReference type="NCBI Taxonomy" id="1314782"/>
    <lineage>
        <taxon>Eukaryota</taxon>
        <taxon>Fungi</taxon>
        <taxon>Dikarya</taxon>
        <taxon>Basidiomycota</taxon>
        <taxon>Agaricomycotina</taxon>
        <taxon>Agaricomycetes</taxon>
        <taxon>Gloeophyllales</taxon>
        <taxon>Gloeophyllaceae</taxon>
        <taxon>Neolentinus</taxon>
    </lineage>
</organism>
<name>A0A165PZE8_9AGAM</name>
<dbReference type="Proteomes" id="UP000076761">
    <property type="component" value="Unassembled WGS sequence"/>
</dbReference>
<gene>
    <name evidence="1" type="ORF">NEOLEDRAFT_736836</name>
</gene>
<sequence>MQESWILVVAPLDGFGRRIFLMLSAECAVDDALDFVETLLKLEQTWQLCAR</sequence>
<evidence type="ECO:0000313" key="2">
    <source>
        <dbReference type="Proteomes" id="UP000076761"/>
    </source>
</evidence>
<protein>
    <submittedName>
        <fullName evidence="1">Uncharacterized protein</fullName>
    </submittedName>
</protein>
<proteinExistence type="predicted"/>
<keyword evidence="2" id="KW-1185">Reference proteome</keyword>
<evidence type="ECO:0000313" key="1">
    <source>
        <dbReference type="EMBL" id="KZT21701.1"/>
    </source>
</evidence>
<accession>A0A165PZE8</accession>
<dbReference type="EMBL" id="KV425604">
    <property type="protein sequence ID" value="KZT21701.1"/>
    <property type="molecule type" value="Genomic_DNA"/>
</dbReference>
<dbReference type="InParanoid" id="A0A165PZE8"/>
<reference evidence="1 2" key="1">
    <citation type="journal article" date="2016" name="Mol. Biol. Evol.">
        <title>Comparative Genomics of Early-Diverging Mushroom-Forming Fungi Provides Insights into the Origins of Lignocellulose Decay Capabilities.</title>
        <authorList>
            <person name="Nagy L.G."/>
            <person name="Riley R."/>
            <person name="Tritt A."/>
            <person name="Adam C."/>
            <person name="Daum C."/>
            <person name="Floudas D."/>
            <person name="Sun H."/>
            <person name="Yadav J.S."/>
            <person name="Pangilinan J."/>
            <person name="Larsson K.H."/>
            <person name="Matsuura K."/>
            <person name="Barry K."/>
            <person name="Labutti K."/>
            <person name="Kuo R."/>
            <person name="Ohm R.A."/>
            <person name="Bhattacharya S.S."/>
            <person name="Shirouzu T."/>
            <person name="Yoshinaga Y."/>
            <person name="Martin F.M."/>
            <person name="Grigoriev I.V."/>
            <person name="Hibbett D.S."/>
        </authorList>
    </citation>
    <scope>NUCLEOTIDE SEQUENCE [LARGE SCALE GENOMIC DNA]</scope>
    <source>
        <strain evidence="1 2">HHB14362 ss-1</strain>
    </source>
</reference>
<dbReference type="AlphaFoldDB" id="A0A165PZE8"/>